<dbReference type="RefSeq" id="WP_092824390.1">
    <property type="nucleotide sequence ID" value="NZ_FOGS01000001.1"/>
</dbReference>
<dbReference type="SUPFAM" id="SSF51338">
    <property type="entry name" value="Composite domain of metallo-dependent hydrolases"/>
    <property type="match status" value="1"/>
</dbReference>
<dbReference type="GO" id="GO:0046872">
    <property type="term" value="F:metal ion binding"/>
    <property type="evidence" value="ECO:0007669"/>
    <property type="project" value="UniProtKB-KW"/>
</dbReference>
<keyword evidence="2" id="KW-0378">Hydrolase</keyword>
<dbReference type="InterPro" id="IPR011059">
    <property type="entry name" value="Metal-dep_hydrolase_composite"/>
</dbReference>
<dbReference type="GO" id="GO:0004131">
    <property type="term" value="F:cytosine deaminase activity"/>
    <property type="evidence" value="ECO:0007669"/>
    <property type="project" value="TreeGrafter"/>
</dbReference>
<reference evidence="5" key="1">
    <citation type="submission" date="2016-10" db="EMBL/GenBank/DDBJ databases">
        <authorList>
            <person name="Varghese N."/>
            <person name="Submissions S."/>
        </authorList>
    </citation>
    <scope>NUCLEOTIDE SEQUENCE [LARGE SCALE GENOMIC DNA]</scope>
    <source>
        <strain evidence="5">CGMCC 1.6495</strain>
    </source>
</reference>
<evidence type="ECO:0000256" key="2">
    <source>
        <dbReference type="ARBA" id="ARBA00022801"/>
    </source>
</evidence>
<dbReference type="Gene3D" id="2.30.40.10">
    <property type="entry name" value="Urease, subunit C, domain 1"/>
    <property type="match status" value="1"/>
</dbReference>
<dbReference type="EMBL" id="FOGS01000001">
    <property type="protein sequence ID" value="SER44938.1"/>
    <property type="molecule type" value="Genomic_DNA"/>
</dbReference>
<dbReference type="SUPFAM" id="SSF51556">
    <property type="entry name" value="Metallo-dependent hydrolases"/>
    <property type="match status" value="1"/>
</dbReference>
<evidence type="ECO:0000256" key="1">
    <source>
        <dbReference type="ARBA" id="ARBA00022723"/>
    </source>
</evidence>
<dbReference type="PANTHER" id="PTHR32027:SF0">
    <property type="entry name" value="CYTOSINE DEAMINASE"/>
    <property type="match status" value="1"/>
</dbReference>
<dbReference type="Gene3D" id="3.20.20.140">
    <property type="entry name" value="Metal-dependent hydrolases"/>
    <property type="match status" value="1"/>
</dbReference>
<dbReference type="CDD" id="cd01293">
    <property type="entry name" value="Bact_CD"/>
    <property type="match status" value="1"/>
</dbReference>
<dbReference type="NCBIfam" id="NF006685">
    <property type="entry name" value="PRK09230.1"/>
    <property type="match status" value="1"/>
</dbReference>
<organism evidence="4 5">
    <name type="scientific">Vreelandella subterranea</name>
    <dbReference type="NCBI Taxonomy" id="416874"/>
    <lineage>
        <taxon>Bacteria</taxon>
        <taxon>Pseudomonadati</taxon>
        <taxon>Pseudomonadota</taxon>
        <taxon>Gammaproteobacteria</taxon>
        <taxon>Oceanospirillales</taxon>
        <taxon>Halomonadaceae</taxon>
        <taxon>Vreelandella</taxon>
    </lineage>
</organism>
<dbReference type="AlphaFoldDB" id="A0A1H9P9S3"/>
<dbReference type="Pfam" id="PF07969">
    <property type="entry name" value="Amidohydro_3"/>
    <property type="match status" value="1"/>
</dbReference>
<dbReference type="PANTHER" id="PTHR32027">
    <property type="entry name" value="CYTOSINE DEAMINASE"/>
    <property type="match status" value="1"/>
</dbReference>
<evidence type="ECO:0000313" key="5">
    <source>
        <dbReference type="Proteomes" id="UP000198505"/>
    </source>
</evidence>
<evidence type="ECO:0000313" key="4">
    <source>
        <dbReference type="EMBL" id="SER44938.1"/>
    </source>
</evidence>
<gene>
    <name evidence="4" type="ORF">SAMN04487958_101156</name>
</gene>
<dbReference type="InterPro" id="IPR032466">
    <property type="entry name" value="Metal_Hydrolase"/>
</dbReference>
<name>A0A1H9P9S3_9GAMM</name>
<feature type="domain" description="Amidohydrolase 3" evidence="3">
    <location>
        <begin position="47"/>
        <end position="405"/>
    </location>
</feature>
<keyword evidence="5" id="KW-1185">Reference proteome</keyword>
<keyword evidence="1" id="KW-0479">Metal-binding</keyword>
<protein>
    <submittedName>
        <fullName evidence="4">Cytosine deaminase</fullName>
    </submittedName>
</protein>
<dbReference type="InterPro" id="IPR013108">
    <property type="entry name" value="Amidohydro_3"/>
</dbReference>
<dbReference type="GO" id="GO:0006209">
    <property type="term" value="P:cytosine catabolic process"/>
    <property type="evidence" value="ECO:0007669"/>
    <property type="project" value="TreeGrafter"/>
</dbReference>
<dbReference type="GO" id="GO:0035888">
    <property type="term" value="F:isoguanine deaminase activity"/>
    <property type="evidence" value="ECO:0007669"/>
    <property type="project" value="TreeGrafter"/>
</dbReference>
<accession>A0A1H9P9S3</accession>
<dbReference type="Proteomes" id="UP000198505">
    <property type="component" value="Unassembled WGS sequence"/>
</dbReference>
<evidence type="ECO:0000259" key="3">
    <source>
        <dbReference type="Pfam" id="PF07969"/>
    </source>
</evidence>
<dbReference type="InterPro" id="IPR052349">
    <property type="entry name" value="Metallo-hydrolase_Enzymes"/>
</dbReference>
<dbReference type="STRING" id="416874.SAMN04487958_101156"/>
<sequence length="421" mass="46851">MSMQIINARLRQRPELYRIEVENGNFTSITAQDAPQTAGEGPAPEQIDAGGKLLCAPFIEPHIHLDAALTAGDPEWNQSGTLFEGIERWGERKPMLTEADIRERALKTLNLLISNGVQFVRTHADTSDPSLIGIKTLCALRDELKDKIDIQVVAFPQDGLLSYPDGDRLLEEALEIGADVVGGIPHFEYTRELGVASMQRVIELAIKYDRLVDVHCDEIDDPNSRFLEVLAHEALTHDLGSRVTASHTTAMHSYDNAYCSKLFLLLKRSGINFVSCPTESIHLQGRFDSYPKRRGVTRVKELNEAGINVCLAQDSIVDPWYSLGNGKLLRTLDFGLHICHMMGYQDFSQSLSLITDNSARTLDIEGRYGIEAGKPASFNLLDGEDDYSVLRTQGEVLLSVRHGEIIMQREPARITTPPWLG</sequence>
<proteinExistence type="predicted"/>
<dbReference type="FunFam" id="3.20.20.140:FF:000019">
    <property type="entry name" value="Cytosine deaminase"/>
    <property type="match status" value="1"/>
</dbReference>